<feature type="transmembrane region" description="Helical" evidence="1">
    <location>
        <begin position="140"/>
        <end position="159"/>
    </location>
</feature>
<feature type="transmembrane region" description="Helical" evidence="1">
    <location>
        <begin position="274"/>
        <end position="290"/>
    </location>
</feature>
<feature type="transmembrane region" description="Helical" evidence="1">
    <location>
        <begin position="27"/>
        <end position="46"/>
    </location>
</feature>
<evidence type="ECO:0000313" key="4">
    <source>
        <dbReference type="Proteomes" id="UP001171508"/>
    </source>
</evidence>
<accession>A0AAP4PX07</accession>
<evidence type="ECO:0000313" key="3">
    <source>
        <dbReference type="EMBL" id="MDN5131517.1"/>
    </source>
</evidence>
<keyword evidence="1" id="KW-0812">Transmembrane</keyword>
<feature type="transmembrane region" description="Helical" evidence="1">
    <location>
        <begin position="196"/>
        <end position="216"/>
    </location>
</feature>
<gene>
    <name evidence="3" type="ORF">PJV92_02140</name>
</gene>
<keyword evidence="3" id="KW-0012">Acyltransferase</keyword>
<dbReference type="PANTHER" id="PTHR23028:SF53">
    <property type="entry name" value="ACYL_TRANSF_3 DOMAIN-CONTAINING PROTEIN"/>
    <property type="match status" value="1"/>
</dbReference>
<protein>
    <submittedName>
        <fullName evidence="3">Acyltransferase family protein</fullName>
    </submittedName>
</protein>
<feature type="domain" description="Acyltransferase 3" evidence="2">
    <location>
        <begin position="11"/>
        <end position="282"/>
    </location>
</feature>
<name>A0AAP4PX07_9BACT</name>
<sequence length="291" mass="35123">MQLISKKYIATKYTWIDFYFSRLLRIYPYYIIVLVCTLLIPLLFSFSYKDFGLTTYIVNNYENLSIFSTIYIFFSNIFILGMEWSFIFSIGNNASEFIVNPMQGIPLWMFFPVGQAWSISLELLFYLLFPIIVKLKNKSLVILLMGIYLLHIYILTFLPEIYNSGSHRFFLTALRFFIIGMLSYRFYDYILNNKKYYLFTLKNFFVLFFLHLLFYLYKYQEINIILFAFFIPILFYWTKKSKLDNFIGEYSFYIYIWHILVLYVYRVYYKDGGAFLILVVTFMSSLQIPPS</sequence>
<evidence type="ECO:0000259" key="2">
    <source>
        <dbReference type="Pfam" id="PF01757"/>
    </source>
</evidence>
<dbReference type="Pfam" id="PF01757">
    <property type="entry name" value="Acyl_transf_3"/>
    <property type="match status" value="1"/>
</dbReference>
<dbReference type="InterPro" id="IPR002656">
    <property type="entry name" value="Acyl_transf_3_dom"/>
</dbReference>
<reference evidence="3" key="2">
    <citation type="submission" date="2023-01" db="EMBL/GenBank/DDBJ databases">
        <authorList>
            <person name="Uljanovas D."/>
        </authorList>
    </citation>
    <scope>NUCLEOTIDE SEQUENCE</scope>
    <source>
        <strain evidence="3">H19</strain>
    </source>
</reference>
<organism evidence="3 4">
    <name type="scientific">Aliarcobacter butzleri</name>
    <dbReference type="NCBI Taxonomy" id="28197"/>
    <lineage>
        <taxon>Bacteria</taxon>
        <taxon>Pseudomonadati</taxon>
        <taxon>Campylobacterota</taxon>
        <taxon>Epsilonproteobacteria</taxon>
        <taxon>Campylobacterales</taxon>
        <taxon>Arcobacteraceae</taxon>
        <taxon>Aliarcobacter</taxon>
    </lineage>
</organism>
<evidence type="ECO:0000256" key="1">
    <source>
        <dbReference type="SAM" id="Phobius"/>
    </source>
</evidence>
<keyword evidence="3" id="KW-0808">Transferase</keyword>
<keyword evidence="1" id="KW-1133">Transmembrane helix</keyword>
<dbReference type="AlphaFoldDB" id="A0AAP4PX07"/>
<dbReference type="RefSeq" id="WP_301344008.1">
    <property type="nucleotide sequence ID" value="NZ_JAPZCV010000003.1"/>
</dbReference>
<dbReference type="GO" id="GO:0016020">
    <property type="term" value="C:membrane"/>
    <property type="evidence" value="ECO:0007669"/>
    <property type="project" value="TreeGrafter"/>
</dbReference>
<dbReference type="EMBL" id="JAQJJM010000003">
    <property type="protein sequence ID" value="MDN5131517.1"/>
    <property type="molecule type" value="Genomic_DNA"/>
</dbReference>
<feature type="transmembrane region" description="Helical" evidence="1">
    <location>
        <begin position="107"/>
        <end position="128"/>
    </location>
</feature>
<proteinExistence type="predicted"/>
<dbReference type="PANTHER" id="PTHR23028">
    <property type="entry name" value="ACETYLTRANSFERASE"/>
    <property type="match status" value="1"/>
</dbReference>
<comment type="caution">
    <text evidence="3">The sequence shown here is derived from an EMBL/GenBank/DDBJ whole genome shotgun (WGS) entry which is preliminary data.</text>
</comment>
<dbReference type="GO" id="GO:0016747">
    <property type="term" value="F:acyltransferase activity, transferring groups other than amino-acyl groups"/>
    <property type="evidence" value="ECO:0007669"/>
    <property type="project" value="InterPro"/>
</dbReference>
<keyword evidence="1" id="KW-0472">Membrane</keyword>
<feature type="transmembrane region" description="Helical" evidence="1">
    <location>
        <begin position="66"/>
        <end position="87"/>
    </location>
</feature>
<dbReference type="Proteomes" id="UP001171508">
    <property type="component" value="Unassembled WGS sequence"/>
</dbReference>
<reference evidence="3" key="1">
    <citation type="journal article" date="2023" name="Microorganisms">
        <title>Genomic Characterization of Arcobacter butzleri Strains Isolated from Various Sources in Lithuania.</title>
        <authorList>
            <person name="Uljanovas D."/>
            <person name="Golz G."/>
            <person name="Fleischmann S."/>
            <person name="Kudirkiene E."/>
            <person name="Kasetiene N."/>
            <person name="Grineviciene A."/>
            <person name="Tamuleviciene E."/>
            <person name="Aksomaitiene J."/>
            <person name="Alter T."/>
            <person name="Malakauskas M."/>
        </authorList>
    </citation>
    <scope>NUCLEOTIDE SEQUENCE</scope>
    <source>
        <strain evidence="3">H19</strain>
    </source>
</reference>
<dbReference type="GO" id="GO:0000271">
    <property type="term" value="P:polysaccharide biosynthetic process"/>
    <property type="evidence" value="ECO:0007669"/>
    <property type="project" value="TreeGrafter"/>
</dbReference>
<feature type="transmembrane region" description="Helical" evidence="1">
    <location>
        <begin position="222"/>
        <end position="238"/>
    </location>
</feature>
<feature type="transmembrane region" description="Helical" evidence="1">
    <location>
        <begin position="250"/>
        <end position="268"/>
    </location>
</feature>
<dbReference type="InterPro" id="IPR050879">
    <property type="entry name" value="Acyltransferase_3"/>
</dbReference>